<evidence type="ECO:0000256" key="2">
    <source>
        <dbReference type="ARBA" id="ARBA00022448"/>
    </source>
</evidence>
<keyword evidence="3" id="KW-0547">Nucleotide-binding</keyword>
<organism evidence="7 8">
    <name type="scientific">Streptomyces salyersiae</name>
    <dbReference type="NCBI Taxonomy" id="3075530"/>
    <lineage>
        <taxon>Bacteria</taxon>
        <taxon>Bacillati</taxon>
        <taxon>Actinomycetota</taxon>
        <taxon>Actinomycetes</taxon>
        <taxon>Kitasatosporales</taxon>
        <taxon>Streptomycetaceae</taxon>
        <taxon>Streptomyces</taxon>
    </lineage>
</organism>
<keyword evidence="2" id="KW-0813">Transport</keyword>
<evidence type="ECO:0000259" key="6">
    <source>
        <dbReference type="PROSITE" id="PS50893"/>
    </source>
</evidence>
<dbReference type="GO" id="GO:0005524">
    <property type="term" value="F:ATP binding"/>
    <property type="evidence" value="ECO:0007669"/>
    <property type="project" value="UniProtKB-KW"/>
</dbReference>
<evidence type="ECO:0000256" key="3">
    <source>
        <dbReference type="ARBA" id="ARBA00022741"/>
    </source>
</evidence>
<protein>
    <submittedName>
        <fullName evidence="7">ATP-binding cassette domain-containing protein</fullName>
    </submittedName>
</protein>
<dbReference type="InterPro" id="IPR003439">
    <property type="entry name" value="ABC_transporter-like_ATP-bd"/>
</dbReference>
<dbReference type="InterPro" id="IPR050763">
    <property type="entry name" value="ABC_transporter_ATP-binding"/>
</dbReference>
<sequence>MPVIEVADLVKEFRRPKQQHGSFAAVRTLLTREYTVKRAVDGVSFRIEPGEMVGYLGPNGAGKSTTIKMLTGILVPTSGTVQVAGTTPWRDRARNARQIGVVFGQRSQLWWDLPLRESLWLIGRLYDVPADRFAQKQKQFAELLDLGPFLDTPVRQLSLGQRMRGDLAAAMLYDPSILYLDEPTVGLDVVAKERIRTFVGRLNRESGTTVVLTTHDLDDVEELCDRIVLIDHGKVAYDGDVDELKARYAPHRELVVQTDHLEGVEGAEVVRREEGKVWLRFDPSVTPPAELVAAVLARHRVTDLSIVEPELESVIHRIYADRR</sequence>
<accession>A0ABU2RCN9</accession>
<dbReference type="EMBL" id="JAVREX010000001">
    <property type="protein sequence ID" value="MDT0426637.1"/>
    <property type="molecule type" value="Genomic_DNA"/>
</dbReference>
<feature type="domain" description="ABC transporter" evidence="6">
    <location>
        <begin position="4"/>
        <end position="257"/>
    </location>
</feature>
<dbReference type="InterPro" id="IPR027417">
    <property type="entry name" value="P-loop_NTPase"/>
</dbReference>
<dbReference type="RefSeq" id="WP_014045768.1">
    <property type="nucleotide sequence ID" value="NZ_JAVREX010000001.1"/>
</dbReference>
<evidence type="ECO:0000256" key="1">
    <source>
        <dbReference type="ARBA" id="ARBA00004202"/>
    </source>
</evidence>
<dbReference type="Gene3D" id="3.40.50.300">
    <property type="entry name" value="P-loop containing nucleotide triphosphate hydrolases"/>
    <property type="match status" value="1"/>
</dbReference>
<dbReference type="PANTHER" id="PTHR42711">
    <property type="entry name" value="ABC TRANSPORTER ATP-BINDING PROTEIN"/>
    <property type="match status" value="1"/>
</dbReference>
<comment type="subcellular location">
    <subcellularLocation>
        <location evidence="1">Cell membrane</location>
        <topology evidence="1">Peripheral membrane protein</topology>
    </subcellularLocation>
</comment>
<comment type="caution">
    <text evidence="7">The sequence shown here is derived from an EMBL/GenBank/DDBJ whole genome shotgun (WGS) entry which is preliminary data.</text>
</comment>
<gene>
    <name evidence="7" type="ORF">RM649_03105</name>
</gene>
<keyword evidence="8" id="KW-1185">Reference proteome</keyword>
<dbReference type="Proteomes" id="UP001183777">
    <property type="component" value="Unassembled WGS sequence"/>
</dbReference>
<reference evidence="8" key="1">
    <citation type="submission" date="2023-07" db="EMBL/GenBank/DDBJ databases">
        <title>30 novel species of actinomycetes from the DSMZ collection.</title>
        <authorList>
            <person name="Nouioui I."/>
        </authorList>
    </citation>
    <scope>NUCLEOTIDE SEQUENCE [LARGE SCALE GENOMIC DNA]</scope>
    <source>
        <strain evidence="8">DSM 41770</strain>
    </source>
</reference>
<evidence type="ECO:0000256" key="4">
    <source>
        <dbReference type="ARBA" id="ARBA00022840"/>
    </source>
</evidence>
<dbReference type="SUPFAM" id="SSF52540">
    <property type="entry name" value="P-loop containing nucleoside triphosphate hydrolases"/>
    <property type="match status" value="1"/>
</dbReference>
<keyword evidence="4 7" id="KW-0067">ATP-binding</keyword>
<evidence type="ECO:0000313" key="7">
    <source>
        <dbReference type="EMBL" id="MDT0426637.1"/>
    </source>
</evidence>
<keyword evidence="5" id="KW-0046">Antibiotic resistance</keyword>
<evidence type="ECO:0000313" key="8">
    <source>
        <dbReference type="Proteomes" id="UP001183777"/>
    </source>
</evidence>
<dbReference type="SMART" id="SM00382">
    <property type="entry name" value="AAA"/>
    <property type="match status" value="1"/>
</dbReference>
<dbReference type="PROSITE" id="PS50893">
    <property type="entry name" value="ABC_TRANSPORTER_2"/>
    <property type="match status" value="1"/>
</dbReference>
<dbReference type="Pfam" id="PF00005">
    <property type="entry name" value="ABC_tran"/>
    <property type="match status" value="1"/>
</dbReference>
<dbReference type="InterPro" id="IPR003593">
    <property type="entry name" value="AAA+_ATPase"/>
</dbReference>
<dbReference type="PANTHER" id="PTHR42711:SF1">
    <property type="entry name" value="ABC-TRANSPORT PROTEIN, ATP-BINDING COMPONENT"/>
    <property type="match status" value="1"/>
</dbReference>
<evidence type="ECO:0000256" key="5">
    <source>
        <dbReference type="ARBA" id="ARBA00023251"/>
    </source>
</evidence>
<proteinExistence type="predicted"/>
<name>A0ABU2RCN9_9ACTN</name>